<keyword evidence="1" id="KW-0802">TPR repeat</keyword>
<dbReference type="EMBL" id="QNZM01000186">
    <property type="protein sequence ID" value="RTZ80112.1"/>
    <property type="molecule type" value="Genomic_DNA"/>
</dbReference>
<evidence type="ECO:0000313" key="6">
    <source>
        <dbReference type="EMBL" id="RTZ92201.1"/>
    </source>
</evidence>
<dbReference type="AlphaFoldDB" id="A0A432G9A3"/>
<reference evidence="7 8" key="1">
    <citation type="submission" date="2018-06" db="EMBL/GenBank/DDBJ databases">
        <title>Combined omics and stable isotope probing to characterize newly discovered Mariana Back-Arc vent microbial communities.</title>
        <authorList>
            <person name="Trembath-Reichert E."/>
            <person name="Huber J.A."/>
        </authorList>
    </citation>
    <scope>NUCLEOTIDE SEQUENCE [LARGE SCALE GENOMIC DNA]</scope>
    <source>
        <strain evidence="6">MAG 151</strain>
        <strain evidence="5">MAG 24</strain>
        <strain evidence="3">MAG 63_1</strain>
        <strain evidence="4">MAG 63_2</strain>
    </source>
</reference>
<accession>A0A432G9A3</accession>
<dbReference type="InterPro" id="IPR011990">
    <property type="entry name" value="TPR-like_helical_dom_sf"/>
</dbReference>
<feature type="signal peptide" evidence="2">
    <location>
        <begin position="1"/>
        <end position="23"/>
    </location>
</feature>
<dbReference type="Proteomes" id="UP000288322">
    <property type="component" value="Unassembled WGS sequence"/>
</dbReference>
<sequence length="158" mass="18268">MKLFQFLVLIFLLFQLNFGVALGNPDSSDSDSNDDSKPVNEAYQNAYYEVKSGNFQVAIKYLKQAAKSSTNKADIYNLMGYSHRKLDLLEEAFFYYQKALKLDPRHQGANEYIGELYLRTNNLKKAEEHLEVLDDVCLFGCDEYDDLKDAIEKYKKSM</sequence>
<name>A0A432G9A3_9DELT</name>
<evidence type="ECO:0000313" key="5">
    <source>
        <dbReference type="EMBL" id="RTZ83333.1"/>
    </source>
</evidence>
<protein>
    <submittedName>
        <fullName evidence="4">Uncharacterized protein</fullName>
    </submittedName>
</protein>
<dbReference type="SMART" id="SM00028">
    <property type="entry name" value="TPR"/>
    <property type="match status" value="1"/>
</dbReference>
<dbReference type="EMBL" id="QNZL01000241">
    <property type="protein sequence ID" value="RTZ77780.1"/>
    <property type="molecule type" value="Genomic_DNA"/>
</dbReference>
<dbReference type="Proteomes" id="UP000286732">
    <property type="component" value="Unassembled WGS sequence"/>
</dbReference>
<dbReference type="EMBL" id="QNZI01000218">
    <property type="protein sequence ID" value="RTZ83333.1"/>
    <property type="molecule type" value="Genomic_DNA"/>
</dbReference>
<evidence type="ECO:0000313" key="3">
    <source>
        <dbReference type="EMBL" id="RTZ77780.1"/>
    </source>
</evidence>
<comment type="caution">
    <text evidence="4">The sequence shown here is derived from an EMBL/GenBank/DDBJ whole genome shotgun (WGS) entry which is preliminary data.</text>
</comment>
<organism evidence="4 7">
    <name type="scientific">SAR324 cluster bacterium</name>
    <dbReference type="NCBI Taxonomy" id="2024889"/>
    <lineage>
        <taxon>Bacteria</taxon>
        <taxon>Deltaproteobacteria</taxon>
        <taxon>SAR324 cluster</taxon>
    </lineage>
</organism>
<dbReference type="PROSITE" id="PS50005">
    <property type="entry name" value="TPR"/>
    <property type="match status" value="1"/>
</dbReference>
<dbReference type="Pfam" id="PF00515">
    <property type="entry name" value="TPR_1"/>
    <property type="match status" value="1"/>
</dbReference>
<evidence type="ECO:0000256" key="1">
    <source>
        <dbReference type="PROSITE-ProRule" id="PRU00339"/>
    </source>
</evidence>
<feature type="repeat" description="TPR" evidence="1">
    <location>
        <begin position="73"/>
        <end position="106"/>
    </location>
</feature>
<evidence type="ECO:0000256" key="2">
    <source>
        <dbReference type="SAM" id="SignalP"/>
    </source>
</evidence>
<evidence type="ECO:0000313" key="7">
    <source>
        <dbReference type="Proteomes" id="UP000286732"/>
    </source>
</evidence>
<feature type="chain" id="PRO_5036108329" evidence="2">
    <location>
        <begin position="24"/>
        <end position="158"/>
    </location>
</feature>
<dbReference type="SUPFAM" id="SSF48452">
    <property type="entry name" value="TPR-like"/>
    <property type="match status" value="1"/>
</dbReference>
<dbReference type="InterPro" id="IPR019734">
    <property type="entry name" value="TPR_rpt"/>
</dbReference>
<dbReference type="Gene3D" id="1.25.40.10">
    <property type="entry name" value="Tetratricopeptide repeat domain"/>
    <property type="match status" value="1"/>
</dbReference>
<proteinExistence type="predicted"/>
<gene>
    <name evidence="6" type="ORF">DSY93_02035</name>
    <name evidence="5" type="ORF">DSY94_08520</name>
    <name evidence="3" type="ORF">DSY97_09085</name>
    <name evidence="4" type="ORF">DSY98_04815</name>
</gene>
<evidence type="ECO:0000313" key="4">
    <source>
        <dbReference type="EMBL" id="RTZ80112.1"/>
    </source>
</evidence>
<dbReference type="Proteomes" id="UP000287176">
    <property type="component" value="Unassembled WGS sequence"/>
</dbReference>
<keyword evidence="2" id="KW-0732">Signal</keyword>
<evidence type="ECO:0000313" key="8">
    <source>
        <dbReference type="Proteomes" id="UP000286801"/>
    </source>
</evidence>
<dbReference type="Proteomes" id="UP000286801">
    <property type="component" value="Unassembled WGS sequence"/>
</dbReference>
<dbReference type="EMBL" id="QNZH01000049">
    <property type="protein sequence ID" value="RTZ92201.1"/>
    <property type="molecule type" value="Genomic_DNA"/>
</dbReference>